<protein>
    <recommendedName>
        <fullName evidence="4 6">50S ribosomal protein L17</fullName>
    </recommendedName>
</protein>
<dbReference type="PANTHER" id="PTHR14413:SF16">
    <property type="entry name" value="LARGE RIBOSOMAL SUBUNIT PROTEIN BL17M"/>
    <property type="match status" value="1"/>
</dbReference>
<dbReference type="PANTHER" id="PTHR14413">
    <property type="entry name" value="RIBOSOMAL PROTEIN L17"/>
    <property type="match status" value="1"/>
</dbReference>
<dbReference type="SUPFAM" id="SSF64263">
    <property type="entry name" value="Prokaryotic ribosomal protein L17"/>
    <property type="match status" value="1"/>
</dbReference>
<evidence type="ECO:0000313" key="9">
    <source>
        <dbReference type="Proteomes" id="UP000176780"/>
    </source>
</evidence>
<evidence type="ECO:0000256" key="7">
    <source>
        <dbReference type="SAM" id="MobiDB-lite"/>
    </source>
</evidence>
<evidence type="ECO:0000256" key="2">
    <source>
        <dbReference type="ARBA" id="ARBA00022980"/>
    </source>
</evidence>
<sequence length="148" mass="16517">MRHQVFGKKLSRDTKARKALLANMAASLVTHGQLTTTLAKAKFAMPYVEKLVTLAKKNKLNSNRWLASTLPQDAFVKLVQQLGPGFKDRHGGYTRIVKLSTRRGDSAQMARLEFLEWERKSPNQKKATVQKKGAAKAGVKVAKTKNKN</sequence>
<dbReference type="PROSITE" id="PS01167">
    <property type="entry name" value="RIBOSOMAL_L17"/>
    <property type="match status" value="1"/>
</dbReference>
<comment type="similarity">
    <text evidence="1 5">Belongs to the bacterial ribosomal protein bL17 family.</text>
</comment>
<dbReference type="Proteomes" id="UP000176780">
    <property type="component" value="Unassembled WGS sequence"/>
</dbReference>
<dbReference type="GO" id="GO:0003735">
    <property type="term" value="F:structural constituent of ribosome"/>
    <property type="evidence" value="ECO:0007669"/>
    <property type="project" value="InterPro"/>
</dbReference>
<dbReference type="AlphaFoldDB" id="A0A1F5HLT8"/>
<dbReference type="Gene3D" id="3.90.1030.10">
    <property type="entry name" value="Ribosomal protein L17"/>
    <property type="match status" value="1"/>
</dbReference>
<name>A0A1F5HLT8_9BACT</name>
<evidence type="ECO:0000256" key="4">
    <source>
        <dbReference type="ARBA" id="ARBA00035494"/>
    </source>
</evidence>
<evidence type="ECO:0000256" key="1">
    <source>
        <dbReference type="ARBA" id="ARBA00008777"/>
    </source>
</evidence>
<evidence type="ECO:0000313" key="8">
    <source>
        <dbReference type="EMBL" id="OGE05074.1"/>
    </source>
</evidence>
<accession>A0A1F5HLT8</accession>
<dbReference type="STRING" id="1797727.A3B51_01665"/>
<evidence type="ECO:0000256" key="3">
    <source>
        <dbReference type="ARBA" id="ARBA00023274"/>
    </source>
</evidence>
<evidence type="ECO:0000256" key="6">
    <source>
        <dbReference type="RuleBase" id="RU000661"/>
    </source>
</evidence>
<keyword evidence="2 5" id="KW-0689">Ribosomal protein</keyword>
<comment type="caution">
    <text evidence="8">The sequence shown here is derived from an EMBL/GenBank/DDBJ whole genome shotgun (WGS) entry which is preliminary data.</text>
</comment>
<organism evidence="8 9">
    <name type="scientific">Candidatus Curtissbacteria bacterium RIFCSPLOWO2_01_FULL_41_18</name>
    <dbReference type="NCBI Taxonomy" id="1797727"/>
    <lineage>
        <taxon>Bacteria</taxon>
        <taxon>Candidatus Curtissiibacteriota</taxon>
    </lineage>
</organism>
<dbReference type="InterPro" id="IPR036373">
    <property type="entry name" value="Ribosomal_bL17_sf"/>
</dbReference>
<dbReference type="NCBIfam" id="TIGR00059">
    <property type="entry name" value="L17"/>
    <property type="match status" value="1"/>
</dbReference>
<dbReference type="InterPro" id="IPR000456">
    <property type="entry name" value="Ribosomal_bL17"/>
</dbReference>
<dbReference type="InterPro" id="IPR047859">
    <property type="entry name" value="Ribosomal_bL17_CS"/>
</dbReference>
<dbReference type="Pfam" id="PF01196">
    <property type="entry name" value="Ribosomal_L17"/>
    <property type="match status" value="1"/>
</dbReference>
<evidence type="ECO:0000256" key="5">
    <source>
        <dbReference type="RuleBase" id="RU000660"/>
    </source>
</evidence>
<feature type="region of interest" description="Disordered" evidence="7">
    <location>
        <begin position="123"/>
        <end position="148"/>
    </location>
</feature>
<dbReference type="GO" id="GO:0006412">
    <property type="term" value="P:translation"/>
    <property type="evidence" value="ECO:0007669"/>
    <property type="project" value="InterPro"/>
</dbReference>
<dbReference type="EMBL" id="MFBQ01000012">
    <property type="protein sequence ID" value="OGE05074.1"/>
    <property type="molecule type" value="Genomic_DNA"/>
</dbReference>
<proteinExistence type="inferred from homology"/>
<keyword evidence="3 5" id="KW-0687">Ribonucleoprotein</keyword>
<reference evidence="8 9" key="1">
    <citation type="journal article" date="2016" name="Nat. Commun.">
        <title>Thousands of microbial genomes shed light on interconnected biogeochemical processes in an aquifer system.</title>
        <authorList>
            <person name="Anantharaman K."/>
            <person name="Brown C.T."/>
            <person name="Hug L.A."/>
            <person name="Sharon I."/>
            <person name="Castelle C.J."/>
            <person name="Probst A.J."/>
            <person name="Thomas B.C."/>
            <person name="Singh A."/>
            <person name="Wilkins M.J."/>
            <person name="Karaoz U."/>
            <person name="Brodie E.L."/>
            <person name="Williams K.H."/>
            <person name="Hubbard S.S."/>
            <person name="Banfield J.F."/>
        </authorList>
    </citation>
    <scope>NUCLEOTIDE SEQUENCE [LARGE SCALE GENOMIC DNA]</scope>
</reference>
<dbReference type="GO" id="GO:0022625">
    <property type="term" value="C:cytosolic large ribosomal subunit"/>
    <property type="evidence" value="ECO:0007669"/>
    <property type="project" value="TreeGrafter"/>
</dbReference>
<feature type="compositionally biased region" description="Low complexity" evidence="7">
    <location>
        <begin position="124"/>
        <end position="141"/>
    </location>
</feature>
<gene>
    <name evidence="8" type="ORF">A3B51_01665</name>
</gene>